<evidence type="ECO:0000313" key="3">
    <source>
        <dbReference type="Proteomes" id="UP000238083"/>
    </source>
</evidence>
<dbReference type="Proteomes" id="UP000238083">
    <property type="component" value="Unassembled WGS sequence"/>
</dbReference>
<gene>
    <name evidence="2" type="ORF">CLV37_107147</name>
</gene>
<evidence type="ECO:0000256" key="1">
    <source>
        <dbReference type="SAM" id="SignalP"/>
    </source>
</evidence>
<dbReference type="InterPro" id="IPR006311">
    <property type="entry name" value="TAT_signal"/>
</dbReference>
<keyword evidence="1" id="KW-0732">Signal</keyword>
<keyword evidence="3" id="KW-1185">Reference proteome</keyword>
<feature type="chain" id="PRO_5015648918" evidence="1">
    <location>
        <begin position="38"/>
        <end position="455"/>
    </location>
</feature>
<sequence length="455" mass="48547">MNNLLNDVAVPRRGVLGLVGLGAAGLGLAACSGPSTAASDDSTASASSTDWSKVTPADTVTIWTNHPGSSQAVEAEFLTRWAKENADIKVEFVTAGSNYDEISQKFQAALTGSDLPDLVLLSDVWWFRYALNDQLAPLKELLPAAGVKTENYQKGLYADYQYQDEQWAVPYCRSTPVFYYNKAHWSAAGLPDRGPDTWDEFATWLPKLKAAGTGAQAPYGLGKGTGNATWIHQNLIWGMGGALSKDWTMTVDSEKVLAASDYLRGYITQGWAAVSSSDQASDFGAGLYSSVIGSTGSLSGILKAANFEVGNAFLPGGTAGQFTPTGGAGFAIPAKRTPEQQLAAAKFLAFLAEDDNTAYFSQNTGYMPVTTGAVDSGPMQEVYAQTPLFKTAVDQLKNVRKQDNARVFVPGGDQSTVTAWEKVMLQGTASKDAWGTAQQEVQQSYEADVEPLLKS</sequence>
<feature type="signal peptide" evidence="1">
    <location>
        <begin position="1"/>
        <end position="37"/>
    </location>
</feature>
<dbReference type="PROSITE" id="PS51318">
    <property type="entry name" value="TAT"/>
    <property type="match status" value="1"/>
</dbReference>
<reference evidence="2 3" key="1">
    <citation type="submission" date="2018-03" db="EMBL/GenBank/DDBJ databases">
        <title>Genomic Encyclopedia of Archaeal and Bacterial Type Strains, Phase II (KMG-II): from individual species to whole genera.</title>
        <authorList>
            <person name="Goeker M."/>
        </authorList>
    </citation>
    <scope>NUCLEOTIDE SEQUENCE [LARGE SCALE GENOMIC DNA]</scope>
    <source>
        <strain evidence="2 3">DSM 19711</strain>
    </source>
</reference>
<dbReference type="InterPro" id="IPR006059">
    <property type="entry name" value="SBP"/>
</dbReference>
<comment type="caution">
    <text evidence="2">The sequence shown here is derived from an EMBL/GenBank/DDBJ whole genome shotgun (WGS) entry which is preliminary data.</text>
</comment>
<proteinExistence type="predicted"/>
<dbReference type="EMBL" id="PVZF01000007">
    <property type="protein sequence ID" value="PRY14028.1"/>
    <property type="molecule type" value="Genomic_DNA"/>
</dbReference>
<dbReference type="Gene3D" id="3.40.190.10">
    <property type="entry name" value="Periplasmic binding protein-like II"/>
    <property type="match status" value="1"/>
</dbReference>
<dbReference type="SUPFAM" id="SSF53850">
    <property type="entry name" value="Periplasmic binding protein-like II"/>
    <property type="match status" value="1"/>
</dbReference>
<dbReference type="PANTHER" id="PTHR43649:SF30">
    <property type="entry name" value="ABC TRANSPORTER SUBSTRATE-BINDING PROTEIN"/>
    <property type="match status" value="1"/>
</dbReference>
<evidence type="ECO:0000313" key="2">
    <source>
        <dbReference type="EMBL" id="PRY14028.1"/>
    </source>
</evidence>
<name>A0A2T0R2J0_9ACTN</name>
<accession>A0A2T0R2J0</accession>
<dbReference type="PANTHER" id="PTHR43649">
    <property type="entry name" value="ARABINOSE-BINDING PROTEIN-RELATED"/>
    <property type="match status" value="1"/>
</dbReference>
<dbReference type="Pfam" id="PF13416">
    <property type="entry name" value="SBP_bac_8"/>
    <property type="match status" value="1"/>
</dbReference>
<dbReference type="InterPro" id="IPR050490">
    <property type="entry name" value="Bact_solute-bd_prot1"/>
</dbReference>
<organism evidence="2 3">
    <name type="scientific">Kineococcus rhizosphaerae</name>
    <dbReference type="NCBI Taxonomy" id="559628"/>
    <lineage>
        <taxon>Bacteria</taxon>
        <taxon>Bacillati</taxon>
        <taxon>Actinomycetota</taxon>
        <taxon>Actinomycetes</taxon>
        <taxon>Kineosporiales</taxon>
        <taxon>Kineosporiaceae</taxon>
        <taxon>Kineococcus</taxon>
    </lineage>
</organism>
<dbReference type="AlphaFoldDB" id="A0A2T0R2J0"/>
<dbReference type="CDD" id="cd14748">
    <property type="entry name" value="PBP2_UgpB"/>
    <property type="match status" value="1"/>
</dbReference>
<protein>
    <submittedName>
        <fullName evidence="2">Carbohydrate ABC transporter substrate-binding protein (CUT1 family)</fullName>
    </submittedName>
</protein>
<dbReference type="RefSeq" id="WP_245885418.1">
    <property type="nucleotide sequence ID" value="NZ_PVZF01000007.1"/>
</dbReference>